<keyword evidence="4" id="KW-1185">Reference proteome</keyword>
<comment type="caution">
    <text evidence="3">The sequence shown here is derived from an EMBL/GenBank/DDBJ whole genome shotgun (WGS) entry which is preliminary data.</text>
</comment>
<reference evidence="3" key="1">
    <citation type="submission" date="2023-03" db="EMBL/GenBank/DDBJ databases">
        <title>Massive genome expansion in bonnet fungi (Mycena s.s.) driven by repeated elements and novel gene families across ecological guilds.</title>
        <authorList>
            <consortium name="Lawrence Berkeley National Laboratory"/>
            <person name="Harder C.B."/>
            <person name="Miyauchi S."/>
            <person name="Viragh M."/>
            <person name="Kuo A."/>
            <person name="Thoen E."/>
            <person name="Andreopoulos B."/>
            <person name="Lu D."/>
            <person name="Skrede I."/>
            <person name="Drula E."/>
            <person name="Henrissat B."/>
            <person name="Morin E."/>
            <person name="Kohler A."/>
            <person name="Barry K."/>
            <person name="LaButti K."/>
            <person name="Morin E."/>
            <person name="Salamov A."/>
            <person name="Lipzen A."/>
            <person name="Mereny Z."/>
            <person name="Hegedus B."/>
            <person name="Baldrian P."/>
            <person name="Stursova M."/>
            <person name="Weitz H."/>
            <person name="Taylor A."/>
            <person name="Grigoriev I.V."/>
            <person name="Nagy L.G."/>
            <person name="Martin F."/>
            <person name="Kauserud H."/>
        </authorList>
    </citation>
    <scope>NUCLEOTIDE SEQUENCE</scope>
    <source>
        <strain evidence="3">CBHHK173m</strain>
    </source>
</reference>
<accession>A0AAD6TXT6</accession>
<feature type="compositionally biased region" description="Polar residues" evidence="2">
    <location>
        <begin position="170"/>
        <end position="189"/>
    </location>
</feature>
<feature type="compositionally biased region" description="Low complexity" evidence="2">
    <location>
        <begin position="218"/>
        <end position="236"/>
    </location>
</feature>
<protein>
    <submittedName>
        <fullName evidence="3">Uncharacterized protein</fullName>
    </submittedName>
</protein>
<sequence length="294" mass="31454">MQPDTYASQPLVLAKAFNDFADTFQVKVEALELELAAARSETERVRTENARIAGEVLAATKRYQTAESALQVEKEARIQAETCLQSVRADYQELQRAGTKDLEELALIEEFKTLAQRWVSTSKIAEKPPVATVSSGDIRKRLPSAPVTPALESPSKRARAAQLRVMKPCNTKNGAAADSQSKAGPSTSAPPRVRAPPATSSNPRGTVRPIPVPKKVKAPLSPSPSSGKPLRSSASAPSVRDRSENGSLRPNPLRGKVSAKHPEANPTAGAIVRDADAGPLSDSSIEFNFESWGV</sequence>
<evidence type="ECO:0000256" key="1">
    <source>
        <dbReference type="SAM" id="Coils"/>
    </source>
</evidence>
<dbReference type="Proteomes" id="UP001222325">
    <property type="component" value="Unassembled WGS sequence"/>
</dbReference>
<gene>
    <name evidence="3" type="ORF">B0H15DRAFT_855303</name>
</gene>
<dbReference type="EMBL" id="JARJCN010000051">
    <property type="protein sequence ID" value="KAJ7081178.1"/>
    <property type="molecule type" value="Genomic_DNA"/>
</dbReference>
<feature type="region of interest" description="Disordered" evidence="2">
    <location>
        <begin position="129"/>
        <end position="294"/>
    </location>
</feature>
<evidence type="ECO:0000256" key="2">
    <source>
        <dbReference type="SAM" id="MobiDB-lite"/>
    </source>
</evidence>
<feature type="coiled-coil region" evidence="1">
    <location>
        <begin position="21"/>
        <end position="48"/>
    </location>
</feature>
<evidence type="ECO:0000313" key="3">
    <source>
        <dbReference type="EMBL" id="KAJ7081178.1"/>
    </source>
</evidence>
<organism evidence="3 4">
    <name type="scientific">Mycena belliarum</name>
    <dbReference type="NCBI Taxonomy" id="1033014"/>
    <lineage>
        <taxon>Eukaryota</taxon>
        <taxon>Fungi</taxon>
        <taxon>Dikarya</taxon>
        <taxon>Basidiomycota</taxon>
        <taxon>Agaricomycotina</taxon>
        <taxon>Agaricomycetes</taxon>
        <taxon>Agaricomycetidae</taxon>
        <taxon>Agaricales</taxon>
        <taxon>Marasmiineae</taxon>
        <taxon>Mycenaceae</taxon>
        <taxon>Mycena</taxon>
    </lineage>
</organism>
<dbReference type="AlphaFoldDB" id="A0AAD6TXT6"/>
<name>A0AAD6TXT6_9AGAR</name>
<keyword evidence="1" id="KW-0175">Coiled coil</keyword>
<evidence type="ECO:0000313" key="4">
    <source>
        <dbReference type="Proteomes" id="UP001222325"/>
    </source>
</evidence>
<proteinExistence type="predicted"/>